<comment type="caution">
    <text evidence="1">The sequence shown here is derived from an EMBL/GenBank/DDBJ whole genome shotgun (WGS) entry which is preliminary data.</text>
</comment>
<evidence type="ECO:0000313" key="1">
    <source>
        <dbReference type="EMBL" id="CAH3149738.1"/>
    </source>
</evidence>
<dbReference type="Proteomes" id="UP001159428">
    <property type="component" value="Unassembled WGS sequence"/>
</dbReference>
<evidence type="ECO:0000313" key="2">
    <source>
        <dbReference type="Proteomes" id="UP001159428"/>
    </source>
</evidence>
<proteinExistence type="predicted"/>
<organism evidence="1 2">
    <name type="scientific">Pocillopora meandrina</name>
    <dbReference type="NCBI Taxonomy" id="46732"/>
    <lineage>
        <taxon>Eukaryota</taxon>
        <taxon>Metazoa</taxon>
        <taxon>Cnidaria</taxon>
        <taxon>Anthozoa</taxon>
        <taxon>Hexacorallia</taxon>
        <taxon>Scleractinia</taxon>
        <taxon>Astrocoeniina</taxon>
        <taxon>Pocilloporidae</taxon>
        <taxon>Pocillopora</taxon>
    </lineage>
</organism>
<name>A0AAU9XL37_9CNID</name>
<sequence length="318" mass="36963">MAGVVQWIDGRAHQPHVVEKCCPSIHITQNQWDDDWNKYFSDSRHQYPHISDYECVFSHPFMAECMNLKYGLPWQNLQAAKLNGTSVPFVDLAHFTIPVRADSIIDDGGFKGGMKKINEDENGHDIEAEFSWWSPKFSENEIDRVRDTLRAAIEPFLGKENDKEEVVSQFAKSHAFIPSSERYGSSYFQYGFETLCQHYVEKYRKIGEENSLQFKILGTYIYKKEIMHAVLVCSDKDEQFSDYPDVADDDNDDGNNEGVVTRDYDGNWVWKPQATATEIVRLPDCLQSFPIYRRWEHLAFAFYTPNGVFKLPDLEEHR</sequence>
<dbReference type="AlphaFoldDB" id="A0AAU9XL37"/>
<keyword evidence="2" id="KW-1185">Reference proteome</keyword>
<gene>
    <name evidence="1" type="ORF">PMEA_00024471</name>
</gene>
<protein>
    <submittedName>
        <fullName evidence="1">Uncharacterized protein</fullName>
    </submittedName>
</protein>
<reference evidence="1 2" key="1">
    <citation type="submission" date="2022-05" db="EMBL/GenBank/DDBJ databases">
        <authorList>
            <consortium name="Genoscope - CEA"/>
            <person name="William W."/>
        </authorList>
    </citation>
    <scope>NUCLEOTIDE SEQUENCE [LARGE SCALE GENOMIC DNA]</scope>
</reference>
<dbReference type="EMBL" id="CALNXJ010000046">
    <property type="protein sequence ID" value="CAH3149738.1"/>
    <property type="molecule type" value="Genomic_DNA"/>
</dbReference>
<feature type="non-terminal residue" evidence="1">
    <location>
        <position position="318"/>
    </location>
</feature>
<accession>A0AAU9XL37</accession>